<dbReference type="AlphaFoldDB" id="A0A4Q1B018"/>
<comment type="caution">
    <text evidence="2">The sequence shown here is derived from an EMBL/GenBank/DDBJ whole genome shotgun (WGS) entry which is preliminary data.</text>
</comment>
<protein>
    <recommendedName>
        <fullName evidence="4">YhhN-like protein</fullName>
    </recommendedName>
</protein>
<organism evidence="2 3">
    <name type="scientific">Halarcobacter mediterraneus</name>
    <dbReference type="NCBI Taxonomy" id="2023153"/>
    <lineage>
        <taxon>Bacteria</taxon>
        <taxon>Pseudomonadati</taxon>
        <taxon>Campylobacterota</taxon>
        <taxon>Epsilonproteobacteria</taxon>
        <taxon>Campylobacterales</taxon>
        <taxon>Arcobacteraceae</taxon>
        <taxon>Halarcobacter</taxon>
    </lineage>
</organism>
<feature type="transmembrane region" description="Helical" evidence="1">
    <location>
        <begin position="94"/>
        <end position="114"/>
    </location>
</feature>
<sequence>MLSLVFLAKVCYIILMVFSLFCLYIKYYFNKDFAKYFFLSSLSFLIGLALINLRYTISDFYSIVIANTILVSGQIYLYIAVLKLLGYKAYWKNQYFIPIGVIFIGYILFTYVYFNLPMRIFIFSVFFMISDGLIALIFWKIRNKKEIANKISSLMFFIGFVIFLITAINSFIVDLNVNYLSNNYFFMFLPYLYLVLFFLWMMYLLYCYSKKA</sequence>
<proteinExistence type="predicted"/>
<feature type="transmembrane region" description="Helical" evidence="1">
    <location>
        <begin position="184"/>
        <end position="206"/>
    </location>
</feature>
<accession>A0A4Q1B018</accession>
<gene>
    <name evidence="2" type="ORF">CP965_11415</name>
</gene>
<evidence type="ECO:0000313" key="2">
    <source>
        <dbReference type="EMBL" id="RXK11784.1"/>
    </source>
</evidence>
<evidence type="ECO:0000256" key="1">
    <source>
        <dbReference type="SAM" id="Phobius"/>
    </source>
</evidence>
<feature type="transmembrane region" description="Helical" evidence="1">
    <location>
        <begin position="120"/>
        <end position="139"/>
    </location>
</feature>
<name>A0A4Q1B018_9BACT</name>
<dbReference type="Proteomes" id="UP000289718">
    <property type="component" value="Unassembled WGS sequence"/>
</dbReference>
<dbReference type="EMBL" id="NXIE01000005">
    <property type="protein sequence ID" value="RXK11784.1"/>
    <property type="molecule type" value="Genomic_DNA"/>
</dbReference>
<feature type="transmembrane region" description="Helical" evidence="1">
    <location>
        <begin position="61"/>
        <end position="82"/>
    </location>
</feature>
<keyword evidence="3" id="KW-1185">Reference proteome</keyword>
<feature type="transmembrane region" description="Helical" evidence="1">
    <location>
        <begin position="36"/>
        <end position="55"/>
    </location>
</feature>
<keyword evidence="1" id="KW-0472">Membrane</keyword>
<keyword evidence="1" id="KW-1133">Transmembrane helix</keyword>
<reference evidence="2 3" key="1">
    <citation type="submission" date="2017-09" db="EMBL/GenBank/DDBJ databases">
        <title>Genomics of the genus Arcobacter.</title>
        <authorList>
            <person name="Perez-Cataluna A."/>
            <person name="Figueras M.J."/>
            <person name="Salas-Masso N."/>
        </authorList>
    </citation>
    <scope>NUCLEOTIDE SEQUENCE [LARGE SCALE GENOMIC DNA]</scope>
    <source>
        <strain evidence="2 3">F156-34</strain>
    </source>
</reference>
<evidence type="ECO:0008006" key="4">
    <source>
        <dbReference type="Google" id="ProtNLM"/>
    </source>
</evidence>
<feature type="transmembrane region" description="Helical" evidence="1">
    <location>
        <begin position="151"/>
        <end position="172"/>
    </location>
</feature>
<evidence type="ECO:0000313" key="3">
    <source>
        <dbReference type="Proteomes" id="UP000289718"/>
    </source>
</evidence>
<feature type="transmembrane region" description="Helical" evidence="1">
    <location>
        <begin position="6"/>
        <end position="29"/>
    </location>
</feature>
<keyword evidence="1" id="KW-0812">Transmembrane</keyword>